<reference evidence="2 3" key="1">
    <citation type="submission" date="2022-06" db="EMBL/GenBank/DDBJ databases">
        <title>Genomic Encyclopedia of Archaeal and Bacterial Type Strains, Phase II (KMG-II): from individual species to whole genera.</title>
        <authorList>
            <person name="Goeker M."/>
        </authorList>
    </citation>
    <scope>NUCLEOTIDE SEQUENCE [LARGE SCALE GENOMIC DNA]</scope>
    <source>
        <strain evidence="2 3">DSM 44255</strain>
    </source>
</reference>
<dbReference type="Gene3D" id="1.10.260.40">
    <property type="entry name" value="lambda repressor-like DNA-binding domains"/>
    <property type="match status" value="1"/>
</dbReference>
<sequence>MDGVAYQRALGRELQQLRMRRRWTRAQLVQRLPNELSAQALASYETGTRSCTVVRFVQLCTALEASPHDLLERVHDQVSHEEYPASLKVDLTELAIDPRSELAPARRWAATEVARHAASTRDLDIGALESLAALCGQSTVELVRMLRSGGKAEQGAAVEQAAVIEQASAVEHKAVVGTQSSG</sequence>
<dbReference type="Pfam" id="PF13560">
    <property type="entry name" value="HTH_31"/>
    <property type="match status" value="1"/>
</dbReference>
<proteinExistence type="predicted"/>
<accession>A0ABT1IB21</accession>
<comment type="caution">
    <text evidence="2">The sequence shown here is derived from an EMBL/GenBank/DDBJ whole genome shotgun (WGS) entry which is preliminary data.</text>
</comment>
<organism evidence="2 3">
    <name type="scientific">Actinokineospora diospyrosa</name>
    <dbReference type="NCBI Taxonomy" id="103728"/>
    <lineage>
        <taxon>Bacteria</taxon>
        <taxon>Bacillati</taxon>
        <taxon>Actinomycetota</taxon>
        <taxon>Actinomycetes</taxon>
        <taxon>Pseudonocardiales</taxon>
        <taxon>Pseudonocardiaceae</taxon>
        <taxon>Actinokineospora</taxon>
    </lineage>
</organism>
<dbReference type="PROSITE" id="PS50943">
    <property type="entry name" value="HTH_CROC1"/>
    <property type="match status" value="1"/>
</dbReference>
<protein>
    <submittedName>
        <fullName evidence="2">Helix-turn-helix domain-containing protein</fullName>
    </submittedName>
</protein>
<evidence type="ECO:0000313" key="2">
    <source>
        <dbReference type="EMBL" id="MCP2269551.1"/>
    </source>
</evidence>
<gene>
    <name evidence="2" type="ORF">LV75_002040</name>
</gene>
<dbReference type="InterPro" id="IPR010982">
    <property type="entry name" value="Lambda_DNA-bd_dom_sf"/>
</dbReference>
<name>A0ABT1IB21_9PSEU</name>
<feature type="domain" description="HTH cro/C1-type" evidence="1">
    <location>
        <begin position="14"/>
        <end position="70"/>
    </location>
</feature>
<keyword evidence="3" id="KW-1185">Reference proteome</keyword>
<dbReference type="SUPFAM" id="SSF47413">
    <property type="entry name" value="lambda repressor-like DNA-binding domains"/>
    <property type="match status" value="1"/>
</dbReference>
<dbReference type="Proteomes" id="UP001205185">
    <property type="component" value="Unassembled WGS sequence"/>
</dbReference>
<dbReference type="RefSeq" id="WP_253886551.1">
    <property type="nucleotide sequence ID" value="NZ_BAAAVB010000012.1"/>
</dbReference>
<evidence type="ECO:0000259" key="1">
    <source>
        <dbReference type="PROSITE" id="PS50943"/>
    </source>
</evidence>
<dbReference type="InterPro" id="IPR001387">
    <property type="entry name" value="Cro/C1-type_HTH"/>
</dbReference>
<dbReference type="SMART" id="SM00530">
    <property type="entry name" value="HTH_XRE"/>
    <property type="match status" value="1"/>
</dbReference>
<evidence type="ECO:0000313" key="3">
    <source>
        <dbReference type="Proteomes" id="UP001205185"/>
    </source>
</evidence>
<dbReference type="EMBL" id="JAMTCO010000005">
    <property type="protein sequence ID" value="MCP2269551.1"/>
    <property type="molecule type" value="Genomic_DNA"/>
</dbReference>